<dbReference type="InterPro" id="IPR001638">
    <property type="entry name" value="Solute-binding_3/MltF_N"/>
</dbReference>
<keyword evidence="3" id="KW-1185">Reference proteome</keyword>
<dbReference type="EMBL" id="JAAAWP010000003">
    <property type="protein sequence ID" value="NDW20980.1"/>
    <property type="molecule type" value="Genomic_DNA"/>
</dbReference>
<evidence type="ECO:0000313" key="2">
    <source>
        <dbReference type="EMBL" id="NDW20980.1"/>
    </source>
</evidence>
<dbReference type="SMART" id="SM00062">
    <property type="entry name" value="PBPb"/>
    <property type="match status" value="1"/>
</dbReference>
<organism evidence="2 3">
    <name type="scientific">Alteromonas hispanica</name>
    <dbReference type="NCBI Taxonomy" id="315421"/>
    <lineage>
        <taxon>Bacteria</taxon>
        <taxon>Pseudomonadati</taxon>
        <taxon>Pseudomonadota</taxon>
        <taxon>Gammaproteobacteria</taxon>
        <taxon>Alteromonadales</taxon>
        <taxon>Alteromonadaceae</taxon>
        <taxon>Alteromonas/Salinimonas group</taxon>
        <taxon>Alteromonas</taxon>
    </lineage>
</organism>
<comment type="caution">
    <text evidence="2">The sequence shown here is derived from an EMBL/GenBank/DDBJ whole genome shotgun (WGS) entry which is preliminary data.</text>
</comment>
<gene>
    <name evidence="2" type="ORF">GTW09_05575</name>
</gene>
<dbReference type="Proteomes" id="UP000478837">
    <property type="component" value="Unassembled WGS sequence"/>
</dbReference>
<dbReference type="AlphaFoldDB" id="A0A6L9MT67"/>
<name>A0A6L9MT67_9ALTE</name>
<reference evidence="2 3" key="1">
    <citation type="submission" date="2020-01" db="EMBL/GenBank/DDBJ databases">
        <title>Genomes of bacteria type strains.</title>
        <authorList>
            <person name="Chen J."/>
            <person name="Zhu S."/>
            <person name="Yang J."/>
        </authorList>
    </citation>
    <scope>NUCLEOTIDE SEQUENCE [LARGE SCALE GENOMIC DNA]</scope>
    <source>
        <strain evidence="2 3">LMG 22958</strain>
    </source>
</reference>
<protein>
    <recommendedName>
        <fullName evidence="1">Solute-binding protein family 3/N-terminal domain-containing protein</fullName>
    </recommendedName>
</protein>
<feature type="domain" description="Solute-binding protein family 3/N-terminal" evidence="1">
    <location>
        <begin position="9"/>
        <end position="232"/>
    </location>
</feature>
<evidence type="ECO:0000313" key="3">
    <source>
        <dbReference type="Proteomes" id="UP000478837"/>
    </source>
</evidence>
<dbReference type="Gene3D" id="3.40.190.10">
    <property type="entry name" value="Periplasmic binding protein-like II"/>
    <property type="match status" value="2"/>
</dbReference>
<sequence length="314" mass="35106">MSVVSQTNSLTLAATPFETYVNDDGEPARINELVLAAFSQTETDVKVKVMRQAFLGSSVRSGKVDGEYAYVDMGQSLGNVLTSEVFLPLYLYAASKDADVENIKIFQHLKRNRVAVENRFANTPNFRLLKDIKWSRNPSTFDAFRQLADDRAPYLVTSELLIREFNTLLANDSEETLHFSSQPLIKSGFQLAIRDDVANAKEIIAKFNAAISAMQKSGEYNTLLGISWLRKDINDDGIADYVGHTDITRETSLLKTAYRLDNTPTSDKSLFVINGETFSSKALADEKLSSVSAEVEERISLLDATTYETLLQRW</sequence>
<accession>A0A6L9MT67</accession>
<evidence type="ECO:0000259" key="1">
    <source>
        <dbReference type="SMART" id="SM00062"/>
    </source>
</evidence>
<proteinExistence type="predicted"/>
<dbReference type="SUPFAM" id="SSF53850">
    <property type="entry name" value="Periplasmic binding protein-like II"/>
    <property type="match status" value="1"/>
</dbReference>